<name>A0A939MSY6_9MICO</name>
<dbReference type="PANTHER" id="PTHR12526">
    <property type="entry name" value="GLYCOSYLTRANSFERASE"/>
    <property type="match status" value="1"/>
</dbReference>
<evidence type="ECO:0000256" key="1">
    <source>
        <dbReference type="ARBA" id="ARBA00022676"/>
    </source>
</evidence>
<evidence type="ECO:0000313" key="4">
    <source>
        <dbReference type="EMBL" id="MBO1902419.1"/>
    </source>
</evidence>
<evidence type="ECO:0000313" key="5">
    <source>
        <dbReference type="Proteomes" id="UP000664382"/>
    </source>
</evidence>
<keyword evidence="5" id="KW-1185">Reference proteome</keyword>
<accession>A0A939MSY6</accession>
<dbReference type="InterPro" id="IPR001296">
    <property type="entry name" value="Glyco_trans_1"/>
</dbReference>
<organism evidence="4 5">
    <name type="scientific">Leucobacter weissii</name>
    <dbReference type="NCBI Taxonomy" id="1983706"/>
    <lineage>
        <taxon>Bacteria</taxon>
        <taxon>Bacillati</taxon>
        <taxon>Actinomycetota</taxon>
        <taxon>Actinomycetes</taxon>
        <taxon>Micrococcales</taxon>
        <taxon>Microbacteriaceae</taxon>
        <taxon>Leucobacter</taxon>
    </lineage>
</organism>
<evidence type="ECO:0000259" key="3">
    <source>
        <dbReference type="Pfam" id="PF00534"/>
    </source>
</evidence>
<evidence type="ECO:0000256" key="2">
    <source>
        <dbReference type="ARBA" id="ARBA00022679"/>
    </source>
</evidence>
<dbReference type="RefSeq" id="WP_208098177.1">
    <property type="nucleotide sequence ID" value="NZ_JAGDYM010000011.1"/>
</dbReference>
<proteinExistence type="predicted"/>
<keyword evidence="1" id="KW-0328">Glycosyltransferase</keyword>
<dbReference type="PANTHER" id="PTHR12526:SF510">
    <property type="entry name" value="D-INOSITOL 3-PHOSPHATE GLYCOSYLTRANSFERASE"/>
    <property type="match status" value="1"/>
</dbReference>
<dbReference type="Proteomes" id="UP000664382">
    <property type="component" value="Unassembled WGS sequence"/>
</dbReference>
<comment type="caution">
    <text evidence="4">The sequence shown here is derived from an EMBL/GenBank/DDBJ whole genome shotgun (WGS) entry which is preliminary data.</text>
</comment>
<keyword evidence="2" id="KW-0808">Transferase</keyword>
<dbReference type="Pfam" id="PF00534">
    <property type="entry name" value="Glycos_transf_1"/>
    <property type="match status" value="1"/>
</dbReference>
<sequence>MPTRIAFARWRSDVPSGGNRYDDELTAALRAEGFDVREHPVPGSWPAPGAADRARLRELLLADPGTPGEHWLIDNIVGSAAPEIIREATSDGRRVSMLMHFFAADERAIPAEERARLAAAEAEAVAAASAIVATSAWTAGEVARRYGRTDVAVALPGVEPAGLAPGARRGGGGSPRLLWLARVTRTKDPLALVDALAGLRDLGWSARLVGPDTIDPAFGREVRGRIAELGLADRVAVLGAREGDALASIWAETDLLVHTARSEAYGMVVTEALARGIPSVVPAGTGAVEAQQGAGGRFPPGDAAALAGALRDWLSDARLRERWRAAAAEQRRALPSWQRAARSVAAALAG</sequence>
<feature type="domain" description="Glycosyl transferase family 1" evidence="3">
    <location>
        <begin position="174"/>
        <end position="329"/>
    </location>
</feature>
<reference evidence="4" key="1">
    <citation type="submission" date="2021-03" db="EMBL/GenBank/DDBJ databases">
        <title>Leucobacter chromiisoli sp. nov., isolated from chromium-containing soil of chemical plant.</title>
        <authorList>
            <person name="Xu Z."/>
        </authorList>
    </citation>
    <scope>NUCLEOTIDE SEQUENCE</scope>
    <source>
        <strain evidence="4">S27</strain>
    </source>
</reference>
<dbReference type="EMBL" id="JAGDYM010000011">
    <property type="protein sequence ID" value="MBO1902419.1"/>
    <property type="molecule type" value="Genomic_DNA"/>
</dbReference>
<dbReference type="Gene3D" id="3.40.50.2000">
    <property type="entry name" value="Glycogen Phosphorylase B"/>
    <property type="match status" value="1"/>
</dbReference>
<dbReference type="AlphaFoldDB" id="A0A939MSY6"/>
<dbReference type="SUPFAM" id="SSF53756">
    <property type="entry name" value="UDP-Glycosyltransferase/glycogen phosphorylase"/>
    <property type="match status" value="1"/>
</dbReference>
<protein>
    <submittedName>
        <fullName evidence="4">Glycosyltransferase family 4 protein</fullName>
    </submittedName>
</protein>
<dbReference type="GO" id="GO:0016757">
    <property type="term" value="F:glycosyltransferase activity"/>
    <property type="evidence" value="ECO:0007669"/>
    <property type="project" value="UniProtKB-KW"/>
</dbReference>
<gene>
    <name evidence="4" type="ORF">J4H92_10715</name>
</gene>